<dbReference type="EMBL" id="VFPA01000001">
    <property type="protein sequence ID" value="TQM13370.1"/>
    <property type="molecule type" value="Genomic_DNA"/>
</dbReference>
<comment type="similarity">
    <text evidence="1">Belongs to the enoyl-CoA hydratase/isomerase family.</text>
</comment>
<dbReference type="InterPro" id="IPR029069">
    <property type="entry name" value="HotDog_dom_sf"/>
</dbReference>
<dbReference type="PANTHER" id="PTHR43664:SF1">
    <property type="entry name" value="BETA-METHYLMALYL-COA DEHYDRATASE"/>
    <property type="match status" value="1"/>
</dbReference>
<evidence type="ECO:0000259" key="2">
    <source>
        <dbReference type="Pfam" id="PF01575"/>
    </source>
</evidence>
<evidence type="ECO:0000313" key="3">
    <source>
        <dbReference type="EMBL" id="TQM13370.1"/>
    </source>
</evidence>
<keyword evidence="4" id="KW-1185">Reference proteome</keyword>
<dbReference type="RefSeq" id="WP_233159929.1">
    <property type="nucleotide sequence ID" value="NZ_VFPA01000001.1"/>
</dbReference>
<proteinExistence type="inferred from homology"/>
<dbReference type="Proteomes" id="UP000315677">
    <property type="component" value="Unassembled WGS sequence"/>
</dbReference>
<dbReference type="AlphaFoldDB" id="A0A543DVL5"/>
<dbReference type="InterPro" id="IPR052342">
    <property type="entry name" value="MCH/BMMD"/>
</dbReference>
<dbReference type="PANTHER" id="PTHR43664">
    <property type="entry name" value="MONOAMINE OXIDASE-RELATED"/>
    <property type="match status" value="1"/>
</dbReference>
<sequence>MQQPTVGMETTFSKTVGEADVYGFAGISGDLSPNHVDEQYMSGTRYGKRIAHGVLSIAFMSTCSSKLIESLGNPPTVSYGYDRVRFIKPVFIGDTLTVRYTVADVDEQEQRCTSDVKVFNQDGELVSAATHILKRV</sequence>
<reference evidence="3 4" key="1">
    <citation type="submission" date="2019-06" db="EMBL/GenBank/DDBJ databases">
        <title>Sequencing the genomes of 1000 actinobacteria strains.</title>
        <authorList>
            <person name="Klenk H.-P."/>
        </authorList>
    </citation>
    <scope>NUCLEOTIDE SEQUENCE [LARGE SCALE GENOMIC DNA]</scope>
    <source>
        <strain evidence="3 4">DSM 45301</strain>
    </source>
</reference>
<dbReference type="Pfam" id="PF01575">
    <property type="entry name" value="MaoC_dehydratas"/>
    <property type="match status" value="1"/>
</dbReference>
<dbReference type="InterPro" id="IPR002539">
    <property type="entry name" value="MaoC-like_dom"/>
</dbReference>
<accession>A0A543DVL5</accession>
<name>A0A543DVL5_9PSEU</name>
<feature type="domain" description="MaoC-like" evidence="2">
    <location>
        <begin position="9"/>
        <end position="111"/>
    </location>
</feature>
<comment type="caution">
    <text evidence="3">The sequence shown here is derived from an EMBL/GenBank/DDBJ whole genome shotgun (WGS) entry which is preliminary data.</text>
</comment>
<dbReference type="Gene3D" id="3.10.129.10">
    <property type="entry name" value="Hotdog Thioesterase"/>
    <property type="match status" value="1"/>
</dbReference>
<evidence type="ECO:0000313" key="4">
    <source>
        <dbReference type="Proteomes" id="UP000315677"/>
    </source>
</evidence>
<evidence type="ECO:0000256" key="1">
    <source>
        <dbReference type="ARBA" id="ARBA00005254"/>
    </source>
</evidence>
<organism evidence="3 4">
    <name type="scientific">Pseudonocardia kunmingensis</name>
    <dbReference type="NCBI Taxonomy" id="630975"/>
    <lineage>
        <taxon>Bacteria</taxon>
        <taxon>Bacillati</taxon>
        <taxon>Actinomycetota</taxon>
        <taxon>Actinomycetes</taxon>
        <taxon>Pseudonocardiales</taxon>
        <taxon>Pseudonocardiaceae</taxon>
        <taxon>Pseudonocardia</taxon>
    </lineage>
</organism>
<gene>
    <name evidence="3" type="ORF">FB558_0103</name>
</gene>
<protein>
    <submittedName>
        <fullName evidence="3">Acyl dehydratase</fullName>
    </submittedName>
</protein>
<dbReference type="SUPFAM" id="SSF54637">
    <property type="entry name" value="Thioesterase/thiol ester dehydrase-isomerase"/>
    <property type="match status" value="1"/>
</dbReference>